<keyword evidence="3" id="KW-1185">Reference proteome</keyword>
<accession>A0A1C4ZA54</accession>
<evidence type="ECO:0000259" key="1">
    <source>
        <dbReference type="PROSITE" id="PS50075"/>
    </source>
</evidence>
<dbReference type="InterPro" id="IPR036736">
    <property type="entry name" value="ACP-like_sf"/>
</dbReference>
<sequence>MTTDVTSRLRATLAARLGDAFTGVADTDLLREALGDAYDSMSALECVTAVEEEFGIEVDLVADDVRHWFATVDRMAAFVTRRLEDAAVLRVVR</sequence>
<feature type="domain" description="Carrier" evidence="1">
    <location>
        <begin position="1"/>
        <end position="83"/>
    </location>
</feature>
<gene>
    <name evidence="2" type="ORF">GA0070618_4978</name>
</gene>
<evidence type="ECO:0000313" key="3">
    <source>
        <dbReference type="Proteomes" id="UP000198253"/>
    </source>
</evidence>
<dbReference type="InterPro" id="IPR009081">
    <property type="entry name" value="PP-bd_ACP"/>
</dbReference>
<dbReference type="OrthoDB" id="6996452at2"/>
<dbReference type="Gene3D" id="1.10.1200.10">
    <property type="entry name" value="ACP-like"/>
    <property type="match status" value="1"/>
</dbReference>
<dbReference type="AlphaFoldDB" id="A0A1C4ZA54"/>
<dbReference type="PROSITE" id="PS50075">
    <property type="entry name" value="CARRIER"/>
    <property type="match status" value="1"/>
</dbReference>
<dbReference type="Proteomes" id="UP000198253">
    <property type="component" value="Chromosome I"/>
</dbReference>
<dbReference type="RefSeq" id="WP_088983755.1">
    <property type="nucleotide sequence ID" value="NZ_LT607413.1"/>
</dbReference>
<reference evidence="3" key="1">
    <citation type="submission" date="2016-06" db="EMBL/GenBank/DDBJ databases">
        <authorList>
            <person name="Varghese N."/>
            <person name="Submissions Spin"/>
        </authorList>
    </citation>
    <scope>NUCLEOTIDE SEQUENCE [LARGE SCALE GENOMIC DNA]</scope>
    <source>
        <strain evidence="3">DSM 43816</strain>
    </source>
</reference>
<organism evidence="2 3">
    <name type="scientific">Micromonospora echinospora</name>
    <name type="common">Micromonospora purpurea</name>
    <dbReference type="NCBI Taxonomy" id="1877"/>
    <lineage>
        <taxon>Bacteria</taxon>
        <taxon>Bacillati</taxon>
        <taxon>Actinomycetota</taxon>
        <taxon>Actinomycetes</taxon>
        <taxon>Micromonosporales</taxon>
        <taxon>Micromonosporaceae</taxon>
        <taxon>Micromonospora</taxon>
    </lineage>
</organism>
<protein>
    <submittedName>
        <fullName evidence="2">Acyl carrier protein</fullName>
    </submittedName>
</protein>
<dbReference type="InParanoid" id="A0A1C4ZA54"/>
<proteinExistence type="predicted"/>
<dbReference type="SUPFAM" id="SSF47336">
    <property type="entry name" value="ACP-like"/>
    <property type="match status" value="1"/>
</dbReference>
<name>A0A1C4ZA54_MICEC</name>
<dbReference type="EMBL" id="LT607413">
    <property type="protein sequence ID" value="SCF29882.1"/>
    <property type="molecule type" value="Genomic_DNA"/>
</dbReference>
<evidence type="ECO:0000313" key="2">
    <source>
        <dbReference type="EMBL" id="SCF29882.1"/>
    </source>
</evidence>